<dbReference type="EC" id="3.2.1.26" evidence="2"/>
<name>A0A1M7YCR8_9FIRM</name>
<evidence type="ECO:0000313" key="7">
    <source>
        <dbReference type="Proteomes" id="UP000184612"/>
    </source>
</evidence>
<keyword evidence="7" id="KW-1185">Reference proteome</keyword>
<dbReference type="OrthoDB" id="9759709at2"/>
<evidence type="ECO:0000256" key="3">
    <source>
        <dbReference type="ARBA" id="ARBA00022801"/>
    </source>
</evidence>
<sequence>MSKLFYKPEDAWVGDLIPYYEDGVYYGFYLHDPRCKKDEYAEETTWHLVTTKDFVHLDYHGEAIKRGGEDKPNKNAYTGSVIKDSSGIYYAYYTAYNADITINGKSVQSVMRARGTDIYHLENDEDFLFVADDTIYESFDWRDPYVFWNEEEEQYWMLLAARRKGEGALRGGCIALCKSKDLEDWSYAEPFFEPNMYVTMECPEVFRMGEWWYLVFSTFNDRFVTHYRMAKDLKGPWIIPEDDVFDSRANYAIKTASDGRQRFAFGWIPSKKGSTDFGPWEWGGTMVFHEIYQEENTGFLKARPAKGMEQYFKKSEKPEQFSSFHCEVKQEQDTWLMRSQMLGAALFPVPKDTFSLEFDIEVEEAYEFGIAVHVDKEMEKGYFLKMDRKKNMAAWDMWPRSEQGFYQWQIKGDIAYQVETVRRLPEGNRYHILLIREEDICVVYINNEVALSTRMYDHCGGYAGLYLVQGKAVIRKIVIRTKG</sequence>
<dbReference type="Proteomes" id="UP000184612">
    <property type="component" value="Unassembled WGS sequence"/>
</dbReference>
<dbReference type="AlphaFoldDB" id="A0A1M7YCR8"/>
<reference evidence="6 7" key="1">
    <citation type="submission" date="2016-12" db="EMBL/GenBank/DDBJ databases">
        <authorList>
            <person name="Song W.-J."/>
            <person name="Kurnit D.M."/>
        </authorList>
    </citation>
    <scope>NUCLEOTIDE SEQUENCE [LARGE SCALE GENOMIC DNA]</scope>
    <source>
        <strain evidence="6 7">DSM 12503</strain>
    </source>
</reference>
<keyword evidence="3" id="KW-0378">Hydrolase</keyword>
<dbReference type="Pfam" id="PF00251">
    <property type="entry name" value="Glyco_hydro_32N"/>
    <property type="match status" value="1"/>
</dbReference>
<protein>
    <recommendedName>
        <fullName evidence="2">beta-fructofuranosidase</fullName>
        <ecNumber evidence="2">3.2.1.26</ecNumber>
    </recommendedName>
</protein>
<dbReference type="InterPro" id="IPR001362">
    <property type="entry name" value="Glyco_hydro_32"/>
</dbReference>
<dbReference type="CDD" id="cd08995">
    <property type="entry name" value="GH32_EcAec43-like"/>
    <property type="match status" value="1"/>
</dbReference>
<dbReference type="SMART" id="SM00640">
    <property type="entry name" value="Glyco_32"/>
    <property type="match status" value="1"/>
</dbReference>
<dbReference type="EMBL" id="FRFD01000007">
    <property type="protein sequence ID" value="SHO50366.1"/>
    <property type="molecule type" value="Genomic_DNA"/>
</dbReference>
<dbReference type="PANTHER" id="PTHR43101">
    <property type="entry name" value="BETA-FRUCTOSIDASE"/>
    <property type="match status" value="1"/>
</dbReference>
<dbReference type="RefSeq" id="WP_073589393.1">
    <property type="nucleotide sequence ID" value="NZ_FRFD01000007.1"/>
</dbReference>
<proteinExistence type="inferred from homology"/>
<feature type="domain" description="Glycosyl hydrolase family 32 N-terminal" evidence="5">
    <location>
        <begin position="7"/>
        <end position="286"/>
    </location>
</feature>
<dbReference type="InterPro" id="IPR013148">
    <property type="entry name" value="Glyco_hydro_32_N"/>
</dbReference>
<evidence type="ECO:0000256" key="4">
    <source>
        <dbReference type="ARBA" id="ARBA00023295"/>
    </source>
</evidence>
<keyword evidence="4" id="KW-0326">Glycosidase</keyword>
<evidence type="ECO:0000256" key="1">
    <source>
        <dbReference type="ARBA" id="ARBA00009902"/>
    </source>
</evidence>
<dbReference type="InterPro" id="IPR023296">
    <property type="entry name" value="Glyco_hydro_beta-prop_sf"/>
</dbReference>
<dbReference type="GO" id="GO:0004564">
    <property type="term" value="F:beta-fructofuranosidase activity"/>
    <property type="evidence" value="ECO:0007669"/>
    <property type="project" value="UniProtKB-EC"/>
</dbReference>
<dbReference type="Gene3D" id="2.60.120.560">
    <property type="entry name" value="Exo-inulinase, domain 1"/>
    <property type="match status" value="1"/>
</dbReference>
<dbReference type="SUPFAM" id="SSF75005">
    <property type="entry name" value="Arabinanase/levansucrase/invertase"/>
    <property type="match status" value="1"/>
</dbReference>
<dbReference type="PANTHER" id="PTHR43101:SF1">
    <property type="entry name" value="BETA-FRUCTOSIDASE"/>
    <property type="match status" value="1"/>
</dbReference>
<evidence type="ECO:0000256" key="2">
    <source>
        <dbReference type="ARBA" id="ARBA00012758"/>
    </source>
</evidence>
<comment type="similarity">
    <text evidence="1">Belongs to the glycosyl hydrolase 32 family.</text>
</comment>
<dbReference type="InterPro" id="IPR051214">
    <property type="entry name" value="GH32_Enzymes"/>
</dbReference>
<organism evidence="6 7">
    <name type="scientific">Anaerocolumna xylanovorans DSM 12503</name>
    <dbReference type="NCBI Taxonomy" id="1121345"/>
    <lineage>
        <taxon>Bacteria</taxon>
        <taxon>Bacillati</taxon>
        <taxon>Bacillota</taxon>
        <taxon>Clostridia</taxon>
        <taxon>Lachnospirales</taxon>
        <taxon>Lachnospiraceae</taxon>
        <taxon>Anaerocolumna</taxon>
    </lineage>
</organism>
<gene>
    <name evidence="6" type="ORF">SAMN02745217_02727</name>
</gene>
<evidence type="ECO:0000259" key="5">
    <source>
        <dbReference type="Pfam" id="PF00251"/>
    </source>
</evidence>
<dbReference type="GO" id="GO:0005975">
    <property type="term" value="P:carbohydrate metabolic process"/>
    <property type="evidence" value="ECO:0007669"/>
    <property type="project" value="InterPro"/>
</dbReference>
<accession>A0A1M7YCR8</accession>
<evidence type="ECO:0000313" key="6">
    <source>
        <dbReference type="EMBL" id="SHO50366.1"/>
    </source>
</evidence>
<dbReference type="Gene3D" id="2.115.10.20">
    <property type="entry name" value="Glycosyl hydrolase domain, family 43"/>
    <property type="match status" value="1"/>
</dbReference>
<dbReference type="STRING" id="1121345.SAMN02745217_02727"/>